<dbReference type="PANTHER" id="PTHR42932:SF3">
    <property type="entry name" value="DNA PROTECTION DURING STARVATION PROTEIN"/>
    <property type="match status" value="1"/>
</dbReference>
<keyword evidence="4" id="KW-0238">DNA-binding</keyword>
<dbReference type="InterPro" id="IPR002177">
    <property type="entry name" value="DPS_DNA-bd"/>
</dbReference>
<evidence type="ECO:0000313" key="5">
    <source>
        <dbReference type="EMBL" id="VEH04474.1"/>
    </source>
</evidence>
<dbReference type="InterPro" id="IPR008331">
    <property type="entry name" value="Ferritin_DPS_dom"/>
</dbReference>
<sequence>MSYTVPGLNENDAKKLIDSLQERLTDYNDLHLILKHAHWNVVGHNFIAVHEMIDPQVDLVRGYADELAERIATLGGSPIGTPAGHVADRTPLQYQTNRGTAQDHLKELDRVYTEVLEKVRESQGEAGELDAMTEDLYIAQAQEMEKFQWFVRAHLDDGQGNI</sequence>
<feature type="domain" description="Ferritin/DPS" evidence="3">
    <location>
        <begin position="17"/>
        <end position="157"/>
    </location>
</feature>
<accession>A0A0F6QZL9</accession>
<dbReference type="Gene3D" id="1.20.1260.10">
    <property type="match status" value="1"/>
</dbReference>
<dbReference type="CDD" id="cd01043">
    <property type="entry name" value="DPS"/>
    <property type="match status" value="1"/>
</dbReference>
<dbReference type="RefSeq" id="WP_046438928.1">
    <property type="nucleotide sequence ID" value="NZ_CP011312.1"/>
</dbReference>
<dbReference type="PROSITE" id="PS00818">
    <property type="entry name" value="DPS_1"/>
    <property type="match status" value="1"/>
</dbReference>
<dbReference type="EMBL" id="CP011312">
    <property type="protein sequence ID" value="AKE40800.1"/>
    <property type="molecule type" value="Genomic_DNA"/>
</dbReference>
<keyword evidence="6" id="KW-1185">Reference proteome</keyword>
<dbReference type="EMBL" id="LR134377">
    <property type="protein sequence ID" value="VEH04474.1"/>
    <property type="molecule type" value="Genomic_DNA"/>
</dbReference>
<evidence type="ECO:0000313" key="4">
    <source>
        <dbReference type="EMBL" id="AKE40800.1"/>
    </source>
</evidence>
<dbReference type="Proteomes" id="UP000033457">
    <property type="component" value="Chromosome"/>
</dbReference>
<keyword evidence="5" id="KW-0560">Oxidoreductase</keyword>
<reference evidence="4 6" key="1">
    <citation type="journal article" date="2015" name="Genome Announc.">
        <title>Complete Genome Sequence of Corynebacterium kutscheri DSM 20755, a Corynebacterial Type Strain with Remarkably Low G+C Content of Chromosomal DNA.</title>
        <authorList>
            <person name="Ruckert C."/>
            <person name="Albersmeier A."/>
            <person name="Winkler A."/>
            <person name="Tauch A."/>
        </authorList>
    </citation>
    <scope>NUCLEOTIDE SEQUENCE [LARGE SCALE GENOMIC DNA]</scope>
    <source>
        <strain evidence="4 6">DSM 20755</strain>
    </source>
</reference>
<dbReference type="PANTHER" id="PTHR42932">
    <property type="entry name" value="GENERAL STRESS PROTEIN 20U"/>
    <property type="match status" value="1"/>
</dbReference>
<dbReference type="GO" id="GO:0016722">
    <property type="term" value="F:oxidoreductase activity, acting on metal ions"/>
    <property type="evidence" value="ECO:0007669"/>
    <property type="project" value="InterPro"/>
</dbReference>
<dbReference type="GO" id="GO:0003677">
    <property type="term" value="F:DNA binding"/>
    <property type="evidence" value="ECO:0007669"/>
    <property type="project" value="UniProtKB-KW"/>
</dbReference>
<dbReference type="AlphaFoldDB" id="A0A0F6QZL9"/>
<dbReference type="Proteomes" id="UP000271380">
    <property type="component" value="Chromosome"/>
</dbReference>
<dbReference type="KEGG" id="cku:UL82_02880"/>
<comment type="similarity">
    <text evidence="1 2">Belongs to the Dps family.</text>
</comment>
<name>A0A0F6QZL9_9CORY</name>
<protein>
    <submittedName>
        <fullName evidence="4">DNA-binding ferritin-like protein (Oxidative damage protectant)</fullName>
    </submittedName>
    <submittedName>
        <fullName evidence="5">DNA-binding protein</fullName>
        <ecNumber evidence="5">1.16.-.-</ecNumber>
    </submittedName>
</protein>
<evidence type="ECO:0000256" key="1">
    <source>
        <dbReference type="ARBA" id="ARBA00009497"/>
    </source>
</evidence>
<dbReference type="OrthoDB" id="9797687at2"/>
<dbReference type="InterPro" id="IPR023188">
    <property type="entry name" value="DPS_DNA-bd_CS"/>
</dbReference>
<organism evidence="4 6">
    <name type="scientific">Corynebacterium kutscheri</name>
    <dbReference type="NCBI Taxonomy" id="35755"/>
    <lineage>
        <taxon>Bacteria</taxon>
        <taxon>Bacillati</taxon>
        <taxon>Actinomycetota</taxon>
        <taxon>Actinomycetes</taxon>
        <taxon>Mycobacteriales</taxon>
        <taxon>Corynebacteriaceae</taxon>
        <taxon>Corynebacterium</taxon>
    </lineage>
</organism>
<evidence type="ECO:0000313" key="6">
    <source>
        <dbReference type="Proteomes" id="UP000033457"/>
    </source>
</evidence>
<dbReference type="SUPFAM" id="SSF47240">
    <property type="entry name" value="Ferritin-like"/>
    <property type="match status" value="1"/>
</dbReference>
<dbReference type="EC" id="1.16.-.-" evidence="5"/>
<proteinExistence type="inferred from homology"/>
<reference evidence="5 7" key="2">
    <citation type="submission" date="2018-12" db="EMBL/GenBank/DDBJ databases">
        <authorList>
            <consortium name="Pathogen Informatics"/>
        </authorList>
    </citation>
    <scope>NUCLEOTIDE SEQUENCE [LARGE SCALE GENOMIC DNA]</scope>
    <source>
        <strain evidence="5 7">NCTC949</strain>
    </source>
</reference>
<dbReference type="HOGENOM" id="CLU_098183_1_0_11"/>
<dbReference type="PIRSF" id="PIRSF005900">
    <property type="entry name" value="Dps"/>
    <property type="match status" value="1"/>
</dbReference>
<evidence type="ECO:0000259" key="3">
    <source>
        <dbReference type="Pfam" id="PF00210"/>
    </source>
</evidence>
<dbReference type="NCBIfam" id="NF006975">
    <property type="entry name" value="PRK09448.1"/>
    <property type="match status" value="1"/>
</dbReference>
<evidence type="ECO:0000256" key="2">
    <source>
        <dbReference type="RuleBase" id="RU003875"/>
    </source>
</evidence>
<dbReference type="GO" id="GO:0008199">
    <property type="term" value="F:ferric iron binding"/>
    <property type="evidence" value="ECO:0007669"/>
    <property type="project" value="InterPro"/>
</dbReference>
<evidence type="ECO:0000313" key="7">
    <source>
        <dbReference type="Proteomes" id="UP000271380"/>
    </source>
</evidence>
<dbReference type="InterPro" id="IPR009078">
    <property type="entry name" value="Ferritin-like_SF"/>
</dbReference>
<dbReference type="STRING" id="35755.UL82_02880"/>
<dbReference type="PRINTS" id="PR01346">
    <property type="entry name" value="HELNAPAPROT"/>
</dbReference>
<dbReference type="Pfam" id="PF00210">
    <property type="entry name" value="Ferritin"/>
    <property type="match status" value="1"/>
</dbReference>
<gene>
    <name evidence="5" type="primary">dps</name>
    <name evidence="5" type="ORF">NCTC949_00115</name>
    <name evidence="4" type="ORF">UL82_02880</name>
</gene>
<dbReference type="InterPro" id="IPR012347">
    <property type="entry name" value="Ferritin-like"/>
</dbReference>